<dbReference type="InterPro" id="IPR050466">
    <property type="entry name" value="Carboxylest/Gibb_receptor"/>
</dbReference>
<evidence type="ECO:0000313" key="4">
    <source>
        <dbReference type="Proteomes" id="UP001454036"/>
    </source>
</evidence>
<evidence type="ECO:0000256" key="1">
    <source>
        <dbReference type="ARBA" id="ARBA00010515"/>
    </source>
</evidence>
<dbReference type="GO" id="GO:0016787">
    <property type="term" value="F:hydrolase activity"/>
    <property type="evidence" value="ECO:0007669"/>
    <property type="project" value="InterPro"/>
</dbReference>
<evidence type="ECO:0000313" key="3">
    <source>
        <dbReference type="EMBL" id="GAA0184654.1"/>
    </source>
</evidence>
<dbReference type="SUPFAM" id="SSF53474">
    <property type="entry name" value="alpha/beta-Hydrolases"/>
    <property type="match status" value="1"/>
</dbReference>
<dbReference type="Pfam" id="PF07859">
    <property type="entry name" value="Abhydrolase_3"/>
    <property type="match status" value="1"/>
</dbReference>
<accession>A0AAV3RW38</accession>
<dbReference type="InterPro" id="IPR029058">
    <property type="entry name" value="AB_hydrolase_fold"/>
</dbReference>
<dbReference type="AlphaFoldDB" id="A0AAV3RW38"/>
<keyword evidence="4" id="KW-1185">Reference proteome</keyword>
<evidence type="ECO:0000259" key="2">
    <source>
        <dbReference type="Pfam" id="PF07859"/>
    </source>
</evidence>
<dbReference type="InterPro" id="IPR013094">
    <property type="entry name" value="AB_hydrolase_3"/>
</dbReference>
<organism evidence="3 4">
    <name type="scientific">Lithospermum erythrorhizon</name>
    <name type="common">Purple gromwell</name>
    <name type="synonym">Lithospermum officinale var. erythrorhizon</name>
    <dbReference type="NCBI Taxonomy" id="34254"/>
    <lineage>
        <taxon>Eukaryota</taxon>
        <taxon>Viridiplantae</taxon>
        <taxon>Streptophyta</taxon>
        <taxon>Embryophyta</taxon>
        <taxon>Tracheophyta</taxon>
        <taxon>Spermatophyta</taxon>
        <taxon>Magnoliopsida</taxon>
        <taxon>eudicotyledons</taxon>
        <taxon>Gunneridae</taxon>
        <taxon>Pentapetalae</taxon>
        <taxon>asterids</taxon>
        <taxon>lamiids</taxon>
        <taxon>Boraginales</taxon>
        <taxon>Boraginaceae</taxon>
        <taxon>Boraginoideae</taxon>
        <taxon>Lithospermeae</taxon>
        <taxon>Lithospermum</taxon>
    </lineage>
</organism>
<reference evidence="3 4" key="1">
    <citation type="submission" date="2024-01" db="EMBL/GenBank/DDBJ databases">
        <title>The complete chloroplast genome sequence of Lithospermum erythrorhizon: insights into the phylogenetic relationship among Boraginaceae species and the maternal lineages of purple gromwells.</title>
        <authorList>
            <person name="Okada T."/>
            <person name="Watanabe K."/>
        </authorList>
    </citation>
    <scope>NUCLEOTIDE SEQUENCE [LARGE SCALE GENOMIC DNA]</scope>
</reference>
<dbReference type="PANTHER" id="PTHR23024:SF551">
    <property type="entry name" value="2-HYDROXYISOFLAVANONE DEHYDRATASE-LIKE"/>
    <property type="match status" value="1"/>
</dbReference>
<name>A0AAV3RW38_LITER</name>
<sequence>MNLLASKANAIVVSVEYRLAPEHHLAAAYQDSWTALQWVASHFDDQIKDIEIDTWLINHGDFAKFFIGGDSAGGSIVHNMLMQARNEKLHAIDGIDNSMINPMKVGAPSLIGLPCKKLFVCCAEKDELRQRGLQYVEAVKKSGWMGEVKLRVRF</sequence>
<dbReference type="Gene3D" id="3.40.50.1820">
    <property type="entry name" value="alpha/beta hydrolase"/>
    <property type="match status" value="1"/>
</dbReference>
<comment type="caution">
    <text evidence="3">The sequence shown here is derived from an EMBL/GenBank/DDBJ whole genome shotgun (WGS) entry which is preliminary data.</text>
</comment>
<gene>
    <name evidence="3" type="ORF">LIER_31942</name>
</gene>
<proteinExistence type="inferred from homology"/>
<dbReference type="EMBL" id="BAABME010012053">
    <property type="protein sequence ID" value="GAA0184654.1"/>
    <property type="molecule type" value="Genomic_DNA"/>
</dbReference>
<dbReference type="PANTHER" id="PTHR23024">
    <property type="entry name" value="ARYLACETAMIDE DEACETYLASE"/>
    <property type="match status" value="1"/>
</dbReference>
<comment type="similarity">
    <text evidence="1">Belongs to the 'GDXG' lipolytic enzyme family.</text>
</comment>
<protein>
    <recommendedName>
        <fullName evidence="2">Alpha/beta hydrolase fold-3 domain-containing protein</fullName>
    </recommendedName>
</protein>
<feature type="domain" description="Alpha/beta hydrolase fold-3" evidence="2">
    <location>
        <begin position="3"/>
        <end position="95"/>
    </location>
</feature>
<dbReference type="Proteomes" id="UP001454036">
    <property type="component" value="Unassembled WGS sequence"/>
</dbReference>